<keyword evidence="1" id="KW-0732">Signal</keyword>
<gene>
    <name evidence="2" type="ORF">HO133_002004</name>
</gene>
<accession>A0A8H6FAE9</accession>
<proteinExistence type="predicted"/>
<feature type="signal peptide" evidence="1">
    <location>
        <begin position="1"/>
        <end position="25"/>
    </location>
</feature>
<sequence length="244" mass="27292">MYAFKTANGSVFTLVLLFALAATSAFFSAVEDHGQSKSSVHHNHVSPKSSSPSPDISVSQAREVHLLERTLPNGGPIQTTNARDWEIRYRQYFSFIIPVQVAASVLEEFYTSCLRRIALNQFRNRPAPGNAFTFTMGSVLLAFRAADPDQGLTWSAYEMIIDNLLANARTGFTAPFKAEWYHPDSNKLVLISKGIPEEEMHHENSITGNRNNYEGCSYGTIHVSTSTIQIDTVNKYQQIKNINR</sequence>
<dbReference type="AlphaFoldDB" id="A0A8H6FAE9"/>
<dbReference type="EMBL" id="JACCJB010000014">
    <property type="protein sequence ID" value="KAF6221150.1"/>
    <property type="molecule type" value="Genomic_DNA"/>
</dbReference>
<name>A0A8H6FAE9_9LECA</name>
<dbReference type="GeneID" id="59330418"/>
<reference evidence="2 3" key="1">
    <citation type="journal article" date="2020" name="Genomics">
        <title>Complete, high-quality genomes from long-read metagenomic sequencing of two wolf lichen thalli reveals enigmatic genome architecture.</title>
        <authorList>
            <person name="McKenzie S.K."/>
            <person name="Walston R.F."/>
            <person name="Allen J.L."/>
        </authorList>
    </citation>
    <scope>NUCLEOTIDE SEQUENCE [LARGE SCALE GENOMIC DNA]</scope>
    <source>
        <strain evidence="2">WasteWater1</strain>
    </source>
</reference>
<keyword evidence="3" id="KW-1185">Reference proteome</keyword>
<evidence type="ECO:0000256" key="1">
    <source>
        <dbReference type="SAM" id="SignalP"/>
    </source>
</evidence>
<dbReference type="Proteomes" id="UP000593566">
    <property type="component" value="Unassembled WGS sequence"/>
</dbReference>
<organism evidence="2 3">
    <name type="scientific">Letharia lupina</name>
    <dbReference type="NCBI Taxonomy" id="560253"/>
    <lineage>
        <taxon>Eukaryota</taxon>
        <taxon>Fungi</taxon>
        <taxon>Dikarya</taxon>
        <taxon>Ascomycota</taxon>
        <taxon>Pezizomycotina</taxon>
        <taxon>Lecanoromycetes</taxon>
        <taxon>OSLEUM clade</taxon>
        <taxon>Lecanoromycetidae</taxon>
        <taxon>Lecanorales</taxon>
        <taxon>Lecanorineae</taxon>
        <taxon>Parmeliaceae</taxon>
        <taxon>Letharia</taxon>
    </lineage>
</organism>
<evidence type="ECO:0000313" key="2">
    <source>
        <dbReference type="EMBL" id="KAF6221150.1"/>
    </source>
</evidence>
<dbReference type="RefSeq" id="XP_037150585.1">
    <property type="nucleotide sequence ID" value="XM_037292932.1"/>
</dbReference>
<feature type="chain" id="PRO_5034303335" evidence="1">
    <location>
        <begin position="26"/>
        <end position="244"/>
    </location>
</feature>
<comment type="caution">
    <text evidence="2">The sequence shown here is derived from an EMBL/GenBank/DDBJ whole genome shotgun (WGS) entry which is preliminary data.</text>
</comment>
<protein>
    <submittedName>
        <fullName evidence="2">Uncharacterized protein</fullName>
    </submittedName>
</protein>
<evidence type="ECO:0000313" key="3">
    <source>
        <dbReference type="Proteomes" id="UP000593566"/>
    </source>
</evidence>